<feature type="transmembrane region" description="Helical" evidence="1">
    <location>
        <begin position="18"/>
        <end position="39"/>
    </location>
</feature>
<keyword evidence="1" id="KW-1133">Transmembrane helix</keyword>
<dbReference type="PANTHER" id="PTHR13167:SF25">
    <property type="entry name" value="PIEZO-TYPE MECHANOSENSITIVE ION CHANNEL COMPONENT"/>
    <property type="match status" value="1"/>
</dbReference>
<accession>A0A915EEW5</accession>
<sequence>MIVIDRALYLRKAVFCKLAYQLITVIALHIWIFFVLPWITKRETVQNRIALLLYVVKCVYFLVSAWQIRNGYPSLCIGNLLTHSYGLINMVLFKAFMIVPFLFELRTAIDWTWTDTSIVQYAQPDRRSQHSNIAKLTISVEGFL</sequence>
<evidence type="ECO:0000259" key="2">
    <source>
        <dbReference type="Pfam" id="PF24874"/>
    </source>
</evidence>
<dbReference type="GO" id="GO:0005886">
    <property type="term" value="C:plasma membrane"/>
    <property type="evidence" value="ECO:0007669"/>
    <property type="project" value="TreeGrafter"/>
</dbReference>
<dbReference type="InterPro" id="IPR056770">
    <property type="entry name" value="Piezo_THU9_anchor"/>
</dbReference>
<dbReference type="GO" id="GO:0071260">
    <property type="term" value="P:cellular response to mechanical stimulus"/>
    <property type="evidence" value="ECO:0007669"/>
    <property type="project" value="TreeGrafter"/>
</dbReference>
<dbReference type="GO" id="GO:0050982">
    <property type="term" value="P:detection of mechanical stimulus"/>
    <property type="evidence" value="ECO:0007669"/>
    <property type="project" value="TreeGrafter"/>
</dbReference>
<proteinExistence type="predicted"/>
<dbReference type="WBParaSite" id="jg5356">
    <property type="protein sequence ID" value="jg5356"/>
    <property type="gene ID" value="jg5356"/>
</dbReference>
<organism evidence="3 4">
    <name type="scientific">Ditylenchus dipsaci</name>
    <dbReference type="NCBI Taxonomy" id="166011"/>
    <lineage>
        <taxon>Eukaryota</taxon>
        <taxon>Metazoa</taxon>
        <taxon>Ecdysozoa</taxon>
        <taxon>Nematoda</taxon>
        <taxon>Chromadorea</taxon>
        <taxon>Rhabditida</taxon>
        <taxon>Tylenchina</taxon>
        <taxon>Tylenchomorpha</taxon>
        <taxon>Sphaerularioidea</taxon>
        <taxon>Anguinidae</taxon>
        <taxon>Anguininae</taxon>
        <taxon>Ditylenchus</taxon>
    </lineage>
</organism>
<evidence type="ECO:0000313" key="3">
    <source>
        <dbReference type="Proteomes" id="UP000887574"/>
    </source>
</evidence>
<evidence type="ECO:0000313" key="4">
    <source>
        <dbReference type="WBParaSite" id="jg5356"/>
    </source>
</evidence>
<protein>
    <submittedName>
        <fullName evidence="4">Piezo non-specific cation channel R-Ras-binding domain-containing protein</fullName>
    </submittedName>
</protein>
<dbReference type="GO" id="GO:0005261">
    <property type="term" value="F:monoatomic cation channel activity"/>
    <property type="evidence" value="ECO:0007669"/>
    <property type="project" value="TreeGrafter"/>
</dbReference>
<dbReference type="Pfam" id="PF24874">
    <property type="entry name" value="Piezo_THU9_anchor"/>
    <property type="match status" value="1"/>
</dbReference>
<feature type="domain" description="Piezo THU9 and anchor" evidence="2">
    <location>
        <begin position="1"/>
        <end position="118"/>
    </location>
</feature>
<dbReference type="AlphaFoldDB" id="A0A915EEW5"/>
<keyword evidence="3" id="KW-1185">Reference proteome</keyword>
<keyword evidence="1" id="KW-0812">Transmembrane</keyword>
<dbReference type="GO" id="GO:0042391">
    <property type="term" value="P:regulation of membrane potential"/>
    <property type="evidence" value="ECO:0007669"/>
    <property type="project" value="TreeGrafter"/>
</dbReference>
<evidence type="ECO:0000256" key="1">
    <source>
        <dbReference type="SAM" id="Phobius"/>
    </source>
</evidence>
<dbReference type="GO" id="GO:0008381">
    <property type="term" value="F:mechanosensitive monoatomic ion channel activity"/>
    <property type="evidence" value="ECO:0007669"/>
    <property type="project" value="InterPro"/>
</dbReference>
<name>A0A915EEW5_9BILA</name>
<feature type="transmembrane region" description="Helical" evidence="1">
    <location>
        <begin position="51"/>
        <end position="68"/>
    </location>
</feature>
<dbReference type="Proteomes" id="UP000887574">
    <property type="component" value="Unplaced"/>
</dbReference>
<dbReference type="InterPro" id="IPR027272">
    <property type="entry name" value="Piezo"/>
</dbReference>
<keyword evidence="1" id="KW-0472">Membrane</keyword>
<feature type="transmembrane region" description="Helical" evidence="1">
    <location>
        <begin position="80"/>
        <end position="103"/>
    </location>
</feature>
<dbReference type="PANTHER" id="PTHR13167">
    <property type="entry name" value="PIEZO-TYPE MECHANOSENSITIVE ION CHANNEL COMPONENT"/>
    <property type="match status" value="1"/>
</dbReference>
<reference evidence="4" key="1">
    <citation type="submission" date="2022-11" db="UniProtKB">
        <authorList>
            <consortium name="WormBaseParasite"/>
        </authorList>
    </citation>
    <scope>IDENTIFICATION</scope>
</reference>